<reference evidence="8" key="2">
    <citation type="submission" date="2025-09" db="UniProtKB">
        <authorList>
            <consortium name="Ensembl"/>
        </authorList>
    </citation>
    <scope>IDENTIFICATION</scope>
</reference>
<feature type="compositionally biased region" description="Low complexity" evidence="6">
    <location>
        <begin position="836"/>
        <end position="849"/>
    </location>
</feature>
<dbReference type="AlphaFoldDB" id="A0A8C1QSD2"/>
<evidence type="ECO:0000256" key="5">
    <source>
        <dbReference type="PROSITE-ProRule" id="PRU00042"/>
    </source>
</evidence>
<organism evidence="8 9">
    <name type="scientific">Cyprinus carpio</name>
    <name type="common">Common carp</name>
    <dbReference type="NCBI Taxonomy" id="7962"/>
    <lineage>
        <taxon>Eukaryota</taxon>
        <taxon>Metazoa</taxon>
        <taxon>Chordata</taxon>
        <taxon>Craniata</taxon>
        <taxon>Vertebrata</taxon>
        <taxon>Euteleostomi</taxon>
        <taxon>Actinopterygii</taxon>
        <taxon>Neopterygii</taxon>
        <taxon>Teleostei</taxon>
        <taxon>Ostariophysi</taxon>
        <taxon>Cypriniformes</taxon>
        <taxon>Cyprinidae</taxon>
        <taxon>Cyprininae</taxon>
        <taxon>Cyprinus</taxon>
    </lineage>
</organism>
<dbReference type="GO" id="GO:0003712">
    <property type="term" value="F:transcription coregulator activity"/>
    <property type="evidence" value="ECO:0007669"/>
    <property type="project" value="TreeGrafter"/>
</dbReference>
<proteinExistence type="predicted"/>
<feature type="domain" description="C2H2-type" evidence="7">
    <location>
        <begin position="524"/>
        <end position="553"/>
    </location>
</feature>
<feature type="domain" description="C2H2-type" evidence="7">
    <location>
        <begin position="735"/>
        <end position="764"/>
    </location>
</feature>
<keyword evidence="4" id="KW-0862">Zinc</keyword>
<feature type="region of interest" description="Disordered" evidence="6">
    <location>
        <begin position="1132"/>
        <end position="1174"/>
    </location>
</feature>
<dbReference type="GO" id="GO:0006357">
    <property type="term" value="P:regulation of transcription by RNA polymerase II"/>
    <property type="evidence" value="ECO:0007669"/>
    <property type="project" value="TreeGrafter"/>
</dbReference>
<feature type="region of interest" description="Disordered" evidence="6">
    <location>
        <begin position="1241"/>
        <end position="1263"/>
    </location>
</feature>
<feature type="region of interest" description="Disordered" evidence="6">
    <location>
        <begin position="209"/>
        <end position="263"/>
    </location>
</feature>
<sequence length="1263" mass="137236">MTQYLYRPIRIGLSHVKGGAFMSCCYRDTKMEIQGLTDTKNIQYQHGVSLHTTFSQQTTASAIHARTRLTENAISGLSGSLGLESDANNNRPRSSPLRVAENGSGSAQSLQNNHGKKYDVQSADAELCDVNAYKQKVFNELDLLPSEFERAVEHDDNNLQMALPLLDTDSCEQRLTTEMILSNSSISSNKSPEELYVVFNIVHKEDDSKDRQMSFQHKAEENGSSSPKSKTLSSPVYSDENFNRTSKSGHLSNHSNFHSRSETTDQNVRHEICLFAENRDPILSEGYAWGCQMPKVSTVEMLTNNLVENSTEELMQCITKNNSSAFVPENRVAADMNIMDYANQESSSNGDCGPDGTPIPVHETFSGTIMINNQSIIVTIENGILTLATPPEGYAYKEDGMISLKEHLGMKENEDLVLLNYDGGSKSIGKISNVNSSLQDEPKARFASSDSELTLADDCSLSEMGVTLDSCSSIKQEEGTVSAIEDDSSICQNSKNKPITCEELQPINLLTVSGLTKKGSVVKYRCSQPGCSSTFDTRQNLKIHLVLHTEDQRPFKCSVEGCDWSFTTSYKLKRHMQSHDKVRPYKCEWENCGRRFTTVYNLKAHVKAHDQENAFICEVCSERFRTATRLTNHQRTHFEPERPHKCEFPGCEKTFITFSALFSHNRTHFREMAQFTCTYPGCDKRYDKACRLKIHLRSHTGERPFVCDSDSCGWTFTSMSKLLRHKRKHDDDRRFACPEEGCGKSFTRAEHLKGHSITHLGTKPFECPVEGCNAKFSARSSLYIHSKKHKQDGVSLRSRCPVAGCTKHFSSRSSLKTHMLKHHNLSPDVLGQLDDTTTLTPSSELTSTSQAVSAPPGPAGAELSSLDLSSLFSSIPACSGTTAVGSEGSTGAGSFSMDMPLVNTGILTIDPASVGSALNGAKTVDPLILAAGQDMGVHVLDTGLGTGGSGGILPHARLHLDDVQTFNPEELRTLTAQTIQSTASSEQLHTLNSCNPLTVESPSTLTPTLSSSLTQSLSSLTSALPPALSSSLVTSLPTPLSSMALAATAVPELLSPQAKADLPGSETAIGPLLSRVEVMAQSDGSKGMCQFVFPSHSGSYSGQNITELPSVTCPVMESSGSARTDYRAIQLAKKRKPKGPGSSTCSSETGQRKTKGSKGTSSAPPTNSGAHFGEVAATGNSELPIRDPVAGAQFVQIQLLQDDPATDGDLAFQLSSQTSCSHSQLTVDLPVNILQEPTVMAEDENGSDNSQFTGSTINLQDLE</sequence>
<feature type="compositionally biased region" description="Polar residues" evidence="6">
    <location>
        <begin position="243"/>
        <end position="258"/>
    </location>
</feature>
<feature type="compositionally biased region" description="Low complexity" evidence="6">
    <location>
        <begin position="224"/>
        <end position="235"/>
    </location>
</feature>
<dbReference type="SMART" id="SM00355">
    <property type="entry name" value="ZnF_C2H2"/>
    <property type="match status" value="10"/>
</dbReference>
<evidence type="ECO:0000256" key="4">
    <source>
        <dbReference type="ARBA" id="ARBA00022833"/>
    </source>
</evidence>
<feature type="domain" description="C2H2-type" evidence="7">
    <location>
        <begin position="615"/>
        <end position="642"/>
    </location>
</feature>
<dbReference type="InterPro" id="IPR051061">
    <property type="entry name" value="Zinc_finger_trans_reg"/>
</dbReference>
<dbReference type="PROSITE" id="PS50157">
    <property type="entry name" value="ZINC_FINGER_C2H2_2"/>
    <property type="match status" value="10"/>
</dbReference>
<feature type="domain" description="C2H2-type" evidence="7">
    <location>
        <begin position="705"/>
        <end position="734"/>
    </location>
</feature>
<feature type="domain" description="C2H2-type" evidence="7">
    <location>
        <begin position="675"/>
        <end position="704"/>
    </location>
</feature>
<evidence type="ECO:0000259" key="7">
    <source>
        <dbReference type="PROSITE" id="PS50157"/>
    </source>
</evidence>
<dbReference type="Pfam" id="PF00096">
    <property type="entry name" value="zf-C2H2"/>
    <property type="match status" value="6"/>
</dbReference>
<feature type="compositionally biased region" description="Basic and acidic residues" evidence="6">
    <location>
        <begin position="209"/>
        <end position="221"/>
    </location>
</feature>
<protein>
    <submittedName>
        <fullName evidence="8">Zinc finger protein ZXDC-like</fullName>
    </submittedName>
</protein>
<evidence type="ECO:0000256" key="1">
    <source>
        <dbReference type="ARBA" id="ARBA00022723"/>
    </source>
</evidence>
<accession>A0A8C1QSD2</accession>
<dbReference type="FunFam" id="3.30.160.60:FF:000257">
    <property type="entry name" value="ZXD family zinc finger C"/>
    <property type="match status" value="2"/>
</dbReference>
<feature type="domain" description="C2H2-type" evidence="7">
    <location>
        <begin position="765"/>
        <end position="794"/>
    </location>
</feature>
<dbReference type="SUPFAM" id="SSF57667">
    <property type="entry name" value="beta-beta-alpha zinc fingers"/>
    <property type="match status" value="5"/>
</dbReference>
<dbReference type="Ensembl" id="ENSCCRT00010067069.1">
    <property type="protein sequence ID" value="ENSCCRP00010061115.1"/>
    <property type="gene ID" value="ENSCCRG00010025979.1"/>
</dbReference>
<feature type="domain" description="C2H2-type" evidence="7">
    <location>
        <begin position="798"/>
        <end position="827"/>
    </location>
</feature>
<evidence type="ECO:0000256" key="2">
    <source>
        <dbReference type="ARBA" id="ARBA00022737"/>
    </source>
</evidence>
<evidence type="ECO:0000256" key="6">
    <source>
        <dbReference type="SAM" id="MobiDB-lite"/>
    </source>
</evidence>
<keyword evidence="9" id="KW-1185">Reference proteome</keyword>
<feature type="compositionally biased region" description="Polar residues" evidence="6">
    <location>
        <begin position="1157"/>
        <end position="1169"/>
    </location>
</feature>
<feature type="region of interest" description="Disordered" evidence="6">
    <location>
        <begin position="827"/>
        <end position="861"/>
    </location>
</feature>
<evidence type="ECO:0000256" key="3">
    <source>
        <dbReference type="ARBA" id="ARBA00022771"/>
    </source>
</evidence>
<dbReference type="PANTHER" id="PTHR46179:SF5">
    <property type="entry name" value="ZINC FINGER PROTEIN ZXDC"/>
    <property type="match status" value="1"/>
</dbReference>
<dbReference type="PANTHER" id="PTHR46179">
    <property type="entry name" value="ZINC FINGER PROTEIN"/>
    <property type="match status" value="1"/>
</dbReference>
<dbReference type="GO" id="GO:0005634">
    <property type="term" value="C:nucleus"/>
    <property type="evidence" value="ECO:0007669"/>
    <property type="project" value="TreeGrafter"/>
</dbReference>
<evidence type="ECO:0000313" key="8">
    <source>
        <dbReference type="Ensembl" id="ENSCCRP00010061115.1"/>
    </source>
</evidence>
<feature type="compositionally biased region" description="Polar residues" evidence="6">
    <location>
        <begin position="103"/>
        <end position="113"/>
    </location>
</feature>
<feature type="domain" description="C2H2-type" evidence="7">
    <location>
        <begin position="555"/>
        <end position="584"/>
    </location>
</feature>
<keyword evidence="3 5" id="KW-0863">Zinc-finger</keyword>
<dbReference type="GO" id="GO:0008270">
    <property type="term" value="F:zinc ion binding"/>
    <property type="evidence" value="ECO:0007669"/>
    <property type="project" value="UniProtKB-KW"/>
</dbReference>
<feature type="domain" description="C2H2-type" evidence="7">
    <location>
        <begin position="585"/>
        <end position="614"/>
    </location>
</feature>
<dbReference type="Gene3D" id="3.30.160.60">
    <property type="entry name" value="Classic Zinc Finger"/>
    <property type="match status" value="10"/>
</dbReference>
<feature type="compositionally biased region" description="Polar residues" evidence="6">
    <location>
        <begin position="1247"/>
        <end position="1263"/>
    </location>
</feature>
<gene>
    <name evidence="8" type="primary">LOC109059746</name>
</gene>
<dbReference type="InterPro" id="IPR013087">
    <property type="entry name" value="Znf_C2H2_type"/>
</dbReference>
<dbReference type="PROSITE" id="PS00028">
    <property type="entry name" value="ZINC_FINGER_C2H2_1"/>
    <property type="match status" value="10"/>
</dbReference>
<feature type="domain" description="C2H2-type" evidence="7">
    <location>
        <begin position="644"/>
        <end position="673"/>
    </location>
</feature>
<dbReference type="FunFam" id="3.30.160.60:FF:000125">
    <property type="entry name" value="Putative zinc finger protein 143"/>
    <property type="match status" value="1"/>
</dbReference>
<keyword evidence="1" id="KW-0479">Metal-binding</keyword>
<name>A0A8C1QSD2_CYPCA</name>
<dbReference type="Proteomes" id="UP000694427">
    <property type="component" value="Unplaced"/>
</dbReference>
<feature type="region of interest" description="Disordered" evidence="6">
    <location>
        <begin position="80"/>
        <end position="118"/>
    </location>
</feature>
<keyword evidence="2" id="KW-0677">Repeat</keyword>
<dbReference type="InterPro" id="IPR036236">
    <property type="entry name" value="Znf_C2H2_sf"/>
</dbReference>
<reference evidence="8" key="1">
    <citation type="submission" date="2025-08" db="UniProtKB">
        <authorList>
            <consortium name="Ensembl"/>
        </authorList>
    </citation>
    <scope>IDENTIFICATION</scope>
</reference>
<evidence type="ECO:0000313" key="9">
    <source>
        <dbReference type="Proteomes" id="UP000694427"/>
    </source>
</evidence>
<dbReference type="FunFam" id="3.30.160.60:FF:000872">
    <property type="entry name" value="zinc finger X-linked protein ZXDB"/>
    <property type="match status" value="1"/>
</dbReference>